<keyword evidence="5 6" id="KW-0472">Membrane</keyword>
<feature type="transmembrane region" description="Helical" evidence="6">
    <location>
        <begin position="169"/>
        <end position="188"/>
    </location>
</feature>
<dbReference type="GO" id="GO:0015658">
    <property type="term" value="F:branched-chain amino acid transmembrane transporter activity"/>
    <property type="evidence" value="ECO:0007669"/>
    <property type="project" value="InterPro"/>
</dbReference>
<evidence type="ECO:0000256" key="6">
    <source>
        <dbReference type="SAM" id="Phobius"/>
    </source>
</evidence>
<dbReference type="AlphaFoldDB" id="A0A1G5F2B4"/>
<evidence type="ECO:0000256" key="5">
    <source>
        <dbReference type="ARBA" id="ARBA00023136"/>
    </source>
</evidence>
<keyword evidence="4 6" id="KW-1133">Transmembrane helix</keyword>
<keyword evidence="3 6" id="KW-0812">Transmembrane</keyword>
<dbReference type="InterPro" id="IPR043428">
    <property type="entry name" value="LivM-like"/>
</dbReference>
<feature type="transmembrane region" description="Helical" evidence="6">
    <location>
        <begin position="292"/>
        <end position="311"/>
    </location>
</feature>
<feature type="transmembrane region" description="Helical" evidence="6">
    <location>
        <begin position="118"/>
        <end position="135"/>
    </location>
</feature>
<feature type="transmembrane region" description="Helical" evidence="6">
    <location>
        <begin position="219"/>
        <end position="242"/>
    </location>
</feature>
<feature type="transmembrane region" description="Helical" evidence="6">
    <location>
        <begin position="92"/>
        <end position="111"/>
    </location>
</feature>
<comment type="subcellular location">
    <subcellularLocation>
        <location evidence="1">Cell membrane</location>
        <topology evidence="1">Multi-pass membrane protein</topology>
    </subcellularLocation>
</comment>
<dbReference type="PANTHER" id="PTHR30482:SF17">
    <property type="entry name" value="ABC TRANSPORTER ATP-BINDING PROTEIN"/>
    <property type="match status" value="1"/>
</dbReference>
<sequence length="338" mass="36060">MNRAIRQNAPFPYAELACVVAIGISGVVFAHLDLPLLQSLIAQALILCFLAFGIGYLIRMTGLVSFGHAAPFGIGAYGIALSFSGSGVAPELMLLLIVPGVTLLYFLVGLVVSRLEGIGFAMLTLALGQGVYVAATKFRAITGGSDGIAVSLPRRLFGLPTDILQQPHGMLVAALIILLIVYVILRFFERSHLGRLAIAIRENEERANFLGYRTRALRAAVYGVSCGIASLGGIAFGIYQGFVSPDVLTWGMSGSGLIMAILGGSSFLWGPIVGALVFFFTREWLTEFTSHWLAILGLTLIVVMVLWPKGISGGVEHLLTRRRAPSKPASAELQRNAA</sequence>
<keyword evidence="8" id="KW-1185">Reference proteome</keyword>
<reference evidence="7 8" key="1">
    <citation type="submission" date="2016-10" db="EMBL/GenBank/DDBJ databases">
        <authorList>
            <person name="de Groot N.N."/>
        </authorList>
    </citation>
    <scope>NUCLEOTIDE SEQUENCE [LARGE SCALE GENOMIC DNA]</scope>
    <source>
        <strain evidence="7 8">CGMCC 1.7666</strain>
    </source>
</reference>
<evidence type="ECO:0000256" key="3">
    <source>
        <dbReference type="ARBA" id="ARBA00022692"/>
    </source>
</evidence>
<evidence type="ECO:0000256" key="2">
    <source>
        <dbReference type="ARBA" id="ARBA00022475"/>
    </source>
</evidence>
<name>A0A1G5F2B4_9HYPH</name>
<dbReference type="InterPro" id="IPR001851">
    <property type="entry name" value="ABC_transp_permease"/>
</dbReference>
<dbReference type="RefSeq" id="WP_091131597.1">
    <property type="nucleotide sequence ID" value="NZ_FMVJ01000003.1"/>
</dbReference>
<protein>
    <submittedName>
        <fullName evidence="7">Branched-chain amino acid transport system permease protein</fullName>
    </submittedName>
</protein>
<proteinExistence type="predicted"/>
<dbReference type="OrthoDB" id="9804361at2"/>
<dbReference type="GO" id="GO:0005886">
    <property type="term" value="C:plasma membrane"/>
    <property type="evidence" value="ECO:0007669"/>
    <property type="project" value="UniProtKB-SubCell"/>
</dbReference>
<organism evidence="7 8">
    <name type="scientific">Microvirga guangxiensis</name>
    <dbReference type="NCBI Taxonomy" id="549386"/>
    <lineage>
        <taxon>Bacteria</taxon>
        <taxon>Pseudomonadati</taxon>
        <taxon>Pseudomonadota</taxon>
        <taxon>Alphaproteobacteria</taxon>
        <taxon>Hyphomicrobiales</taxon>
        <taxon>Methylobacteriaceae</taxon>
        <taxon>Microvirga</taxon>
    </lineage>
</organism>
<dbReference type="PANTHER" id="PTHR30482">
    <property type="entry name" value="HIGH-AFFINITY BRANCHED-CHAIN AMINO ACID TRANSPORT SYSTEM PERMEASE"/>
    <property type="match status" value="1"/>
</dbReference>
<dbReference type="Pfam" id="PF02653">
    <property type="entry name" value="BPD_transp_2"/>
    <property type="match status" value="1"/>
</dbReference>
<accession>A0A1G5F2B4</accession>
<gene>
    <name evidence="7" type="ORF">SAMN02927923_01183</name>
</gene>
<evidence type="ECO:0000313" key="7">
    <source>
        <dbReference type="EMBL" id="SCY33040.1"/>
    </source>
</evidence>
<dbReference type="CDD" id="cd06581">
    <property type="entry name" value="TM_PBP1_LivM_like"/>
    <property type="match status" value="1"/>
</dbReference>
<evidence type="ECO:0000256" key="4">
    <source>
        <dbReference type="ARBA" id="ARBA00022989"/>
    </source>
</evidence>
<evidence type="ECO:0000313" key="8">
    <source>
        <dbReference type="Proteomes" id="UP000199569"/>
    </source>
</evidence>
<dbReference type="Proteomes" id="UP000199569">
    <property type="component" value="Unassembled WGS sequence"/>
</dbReference>
<feature type="transmembrane region" description="Helical" evidence="6">
    <location>
        <begin position="65"/>
        <end position="86"/>
    </location>
</feature>
<dbReference type="EMBL" id="FMVJ01000003">
    <property type="protein sequence ID" value="SCY33040.1"/>
    <property type="molecule type" value="Genomic_DNA"/>
</dbReference>
<feature type="transmembrane region" description="Helical" evidence="6">
    <location>
        <begin position="254"/>
        <end position="280"/>
    </location>
</feature>
<feature type="transmembrane region" description="Helical" evidence="6">
    <location>
        <begin position="12"/>
        <end position="30"/>
    </location>
</feature>
<feature type="transmembrane region" description="Helical" evidence="6">
    <location>
        <begin position="36"/>
        <end position="58"/>
    </location>
</feature>
<dbReference type="STRING" id="549386.SAMN02927923_01183"/>
<keyword evidence="2" id="KW-1003">Cell membrane</keyword>
<evidence type="ECO:0000256" key="1">
    <source>
        <dbReference type="ARBA" id="ARBA00004651"/>
    </source>
</evidence>